<dbReference type="GO" id="GO:0016787">
    <property type="term" value="F:hydrolase activity"/>
    <property type="evidence" value="ECO:0007669"/>
    <property type="project" value="UniProtKB-KW"/>
</dbReference>
<dbReference type="GO" id="GO:0000287">
    <property type="term" value="F:magnesium ion binding"/>
    <property type="evidence" value="ECO:0007669"/>
    <property type="project" value="UniProtKB-UniRule"/>
</dbReference>
<keyword evidence="3 8" id="KW-0540">Nuclease</keyword>
<keyword evidence="4 8" id="KW-0479">Metal-binding</keyword>
<comment type="similarity">
    <text evidence="7 8">Belongs to the PINc/VapC protein family.</text>
</comment>
<comment type="function">
    <text evidence="8">Toxic component of a toxin-antitoxin (TA) system. An RNase.</text>
</comment>
<keyword evidence="6 8" id="KW-0460">Magnesium</keyword>
<dbReference type="Proteomes" id="UP000214646">
    <property type="component" value="Unassembled WGS sequence"/>
</dbReference>
<name>A0A225E5N5_9BACT</name>
<dbReference type="SUPFAM" id="SSF88723">
    <property type="entry name" value="PIN domain-like"/>
    <property type="match status" value="1"/>
</dbReference>
<dbReference type="GO" id="GO:0004540">
    <property type="term" value="F:RNA nuclease activity"/>
    <property type="evidence" value="ECO:0007669"/>
    <property type="project" value="InterPro"/>
</dbReference>
<feature type="domain" description="PIN" evidence="9">
    <location>
        <begin position="5"/>
        <end position="120"/>
    </location>
</feature>
<evidence type="ECO:0000256" key="8">
    <source>
        <dbReference type="HAMAP-Rule" id="MF_00265"/>
    </source>
</evidence>
<evidence type="ECO:0000256" key="1">
    <source>
        <dbReference type="ARBA" id="ARBA00001946"/>
    </source>
</evidence>
<organism evidence="10 11">
    <name type="scientific">Fimbriiglobus ruber</name>
    <dbReference type="NCBI Taxonomy" id="1908690"/>
    <lineage>
        <taxon>Bacteria</taxon>
        <taxon>Pseudomonadati</taxon>
        <taxon>Planctomycetota</taxon>
        <taxon>Planctomycetia</taxon>
        <taxon>Gemmatales</taxon>
        <taxon>Gemmataceae</taxon>
        <taxon>Fimbriiglobus</taxon>
    </lineage>
</organism>
<reference evidence="11" key="1">
    <citation type="submission" date="2017-06" db="EMBL/GenBank/DDBJ databases">
        <title>Genome analysis of Fimbriiglobus ruber SP5, the first member of the order Planctomycetales with confirmed chitinolytic capability.</title>
        <authorList>
            <person name="Ravin N.V."/>
            <person name="Rakitin A.L."/>
            <person name="Ivanova A.A."/>
            <person name="Beletsky A.V."/>
            <person name="Kulichevskaya I.S."/>
            <person name="Mardanov A.V."/>
            <person name="Dedysh S.N."/>
        </authorList>
    </citation>
    <scope>NUCLEOTIDE SEQUENCE [LARGE SCALE GENOMIC DNA]</scope>
    <source>
        <strain evidence="11">SP5</strain>
    </source>
</reference>
<evidence type="ECO:0000256" key="6">
    <source>
        <dbReference type="ARBA" id="ARBA00022842"/>
    </source>
</evidence>
<dbReference type="CDD" id="cd18744">
    <property type="entry name" value="PIN_VapC4-5_FitB-like"/>
    <property type="match status" value="1"/>
</dbReference>
<accession>A0A225E5N5</accession>
<dbReference type="InterPro" id="IPR002716">
    <property type="entry name" value="PIN_dom"/>
</dbReference>
<gene>
    <name evidence="8" type="primary">vapC</name>
    <name evidence="10" type="ORF">FRUB_03574</name>
</gene>
<evidence type="ECO:0000256" key="7">
    <source>
        <dbReference type="ARBA" id="ARBA00038093"/>
    </source>
</evidence>
<evidence type="ECO:0000313" key="11">
    <source>
        <dbReference type="Proteomes" id="UP000214646"/>
    </source>
</evidence>
<sequence>MDAALLDTDILSEVIKQRNATIIAKAVAYLGQHGPFIISAFSRFEVRRGYLHKNAGQQLVRFAVFCSHSVVLPVTDAVLDRAAYLWAEARHGGHSCGDADLSIAASALEHGLVLVTGNLRHFAWVTGLKIEDWRTP</sequence>
<evidence type="ECO:0000313" key="10">
    <source>
        <dbReference type="EMBL" id="OWK43975.1"/>
    </source>
</evidence>
<protein>
    <recommendedName>
        <fullName evidence="8">Ribonuclease VapC</fullName>
        <shortName evidence="8">RNase VapC</shortName>
        <ecNumber evidence="8">3.1.-.-</ecNumber>
    </recommendedName>
    <alternativeName>
        <fullName evidence="8">Toxin VapC</fullName>
    </alternativeName>
</protein>
<keyword evidence="8" id="KW-0800">Toxin</keyword>
<dbReference type="PANTHER" id="PTHR33653:SF1">
    <property type="entry name" value="RIBONUCLEASE VAPC2"/>
    <property type="match status" value="1"/>
</dbReference>
<evidence type="ECO:0000256" key="3">
    <source>
        <dbReference type="ARBA" id="ARBA00022722"/>
    </source>
</evidence>
<dbReference type="InterPro" id="IPR050556">
    <property type="entry name" value="Type_II_TA_system_RNase"/>
</dbReference>
<dbReference type="EC" id="3.1.-.-" evidence="8"/>
<keyword evidence="11" id="KW-1185">Reference proteome</keyword>
<evidence type="ECO:0000259" key="9">
    <source>
        <dbReference type="Pfam" id="PF01850"/>
    </source>
</evidence>
<evidence type="ECO:0000256" key="5">
    <source>
        <dbReference type="ARBA" id="ARBA00022801"/>
    </source>
</evidence>
<dbReference type="Pfam" id="PF01850">
    <property type="entry name" value="PIN"/>
    <property type="match status" value="1"/>
</dbReference>
<dbReference type="InterPro" id="IPR029060">
    <property type="entry name" value="PIN-like_dom_sf"/>
</dbReference>
<keyword evidence="2 8" id="KW-1277">Toxin-antitoxin system</keyword>
<feature type="binding site" evidence="8">
    <location>
        <position position="100"/>
    </location>
    <ligand>
        <name>Mg(2+)</name>
        <dbReference type="ChEBI" id="CHEBI:18420"/>
    </ligand>
</feature>
<dbReference type="InterPro" id="IPR022907">
    <property type="entry name" value="VapC_family"/>
</dbReference>
<dbReference type="PANTHER" id="PTHR33653">
    <property type="entry name" value="RIBONUCLEASE VAPC2"/>
    <property type="match status" value="1"/>
</dbReference>
<proteinExistence type="inferred from homology"/>
<dbReference type="GO" id="GO:0090729">
    <property type="term" value="F:toxin activity"/>
    <property type="evidence" value="ECO:0007669"/>
    <property type="project" value="UniProtKB-KW"/>
</dbReference>
<comment type="cofactor">
    <cofactor evidence="1 8">
        <name>Mg(2+)</name>
        <dbReference type="ChEBI" id="CHEBI:18420"/>
    </cofactor>
</comment>
<keyword evidence="5 8" id="KW-0378">Hydrolase</keyword>
<evidence type="ECO:0000256" key="4">
    <source>
        <dbReference type="ARBA" id="ARBA00022723"/>
    </source>
</evidence>
<dbReference type="AlphaFoldDB" id="A0A225E5N5"/>
<feature type="binding site" evidence="8">
    <location>
        <position position="7"/>
    </location>
    <ligand>
        <name>Mg(2+)</name>
        <dbReference type="ChEBI" id="CHEBI:18420"/>
    </ligand>
</feature>
<evidence type="ECO:0000256" key="2">
    <source>
        <dbReference type="ARBA" id="ARBA00022649"/>
    </source>
</evidence>
<dbReference type="Gene3D" id="3.40.50.1010">
    <property type="entry name" value="5'-nuclease"/>
    <property type="match status" value="1"/>
</dbReference>
<dbReference type="EMBL" id="NIDE01000004">
    <property type="protein sequence ID" value="OWK43975.1"/>
    <property type="molecule type" value="Genomic_DNA"/>
</dbReference>
<comment type="caution">
    <text evidence="10">The sequence shown here is derived from an EMBL/GenBank/DDBJ whole genome shotgun (WGS) entry which is preliminary data.</text>
</comment>
<dbReference type="HAMAP" id="MF_00265">
    <property type="entry name" value="VapC_Nob1"/>
    <property type="match status" value="1"/>
</dbReference>